<accession>A0A6A6YAQ4</accession>
<evidence type="ECO:0000313" key="3">
    <source>
        <dbReference type="RefSeq" id="XP_033572048.1"/>
    </source>
</evidence>
<dbReference type="Proteomes" id="UP000504636">
    <property type="component" value="Unplaced"/>
</dbReference>
<reference evidence="3" key="2">
    <citation type="submission" date="2020-04" db="EMBL/GenBank/DDBJ databases">
        <authorList>
            <consortium name="NCBI Genome Project"/>
        </authorList>
    </citation>
    <scope>NUCLEOTIDE SEQUENCE</scope>
    <source>
        <strain evidence="3">CBS 304.34</strain>
    </source>
</reference>
<dbReference type="AlphaFoldDB" id="A0A6A6YAQ4"/>
<protein>
    <recommendedName>
        <fullName evidence="4">C2H2-type domain-containing protein</fullName>
    </recommendedName>
</protein>
<dbReference type="GeneID" id="54453330"/>
<reference evidence="3" key="3">
    <citation type="submission" date="2025-04" db="UniProtKB">
        <authorList>
            <consortium name="RefSeq"/>
        </authorList>
    </citation>
    <scope>IDENTIFICATION</scope>
    <source>
        <strain evidence="3">CBS 304.34</strain>
    </source>
</reference>
<dbReference type="OrthoDB" id="3909689at2759"/>
<evidence type="ECO:0000313" key="1">
    <source>
        <dbReference type="EMBL" id="KAF2805084.1"/>
    </source>
</evidence>
<organism evidence="1">
    <name type="scientific">Mytilinidion resinicola</name>
    <dbReference type="NCBI Taxonomy" id="574789"/>
    <lineage>
        <taxon>Eukaryota</taxon>
        <taxon>Fungi</taxon>
        <taxon>Dikarya</taxon>
        <taxon>Ascomycota</taxon>
        <taxon>Pezizomycotina</taxon>
        <taxon>Dothideomycetes</taxon>
        <taxon>Pleosporomycetidae</taxon>
        <taxon>Mytilinidiales</taxon>
        <taxon>Mytilinidiaceae</taxon>
        <taxon>Mytilinidion</taxon>
    </lineage>
</organism>
<keyword evidence="2" id="KW-1185">Reference proteome</keyword>
<dbReference type="EMBL" id="MU003710">
    <property type="protein sequence ID" value="KAF2805084.1"/>
    <property type="molecule type" value="Genomic_DNA"/>
</dbReference>
<reference evidence="1 3" key="1">
    <citation type="journal article" date="2020" name="Stud. Mycol.">
        <title>101 Dothideomycetes genomes: a test case for predicting lifestyles and emergence of pathogens.</title>
        <authorList>
            <person name="Haridas S."/>
            <person name="Albert R."/>
            <person name="Binder M."/>
            <person name="Bloem J."/>
            <person name="Labutti K."/>
            <person name="Salamov A."/>
            <person name="Andreopoulos B."/>
            <person name="Baker S."/>
            <person name="Barry K."/>
            <person name="Bills G."/>
            <person name="Bluhm B."/>
            <person name="Cannon C."/>
            <person name="Castanera R."/>
            <person name="Culley D."/>
            <person name="Daum C."/>
            <person name="Ezra D."/>
            <person name="Gonzalez J."/>
            <person name="Henrissat B."/>
            <person name="Kuo A."/>
            <person name="Liang C."/>
            <person name="Lipzen A."/>
            <person name="Lutzoni F."/>
            <person name="Magnuson J."/>
            <person name="Mondo S."/>
            <person name="Nolan M."/>
            <person name="Ohm R."/>
            <person name="Pangilinan J."/>
            <person name="Park H.-J."/>
            <person name="Ramirez L."/>
            <person name="Alfaro M."/>
            <person name="Sun H."/>
            <person name="Tritt A."/>
            <person name="Yoshinaga Y."/>
            <person name="Zwiers L.-H."/>
            <person name="Turgeon B."/>
            <person name="Goodwin S."/>
            <person name="Spatafora J."/>
            <person name="Crous P."/>
            <person name="Grigoriev I."/>
        </authorList>
    </citation>
    <scope>NUCLEOTIDE SEQUENCE</scope>
    <source>
        <strain evidence="1 3">CBS 304.34</strain>
    </source>
</reference>
<proteinExistence type="predicted"/>
<name>A0A6A6YAQ4_9PEZI</name>
<evidence type="ECO:0000313" key="2">
    <source>
        <dbReference type="Proteomes" id="UP000504636"/>
    </source>
</evidence>
<evidence type="ECO:0008006" key="4">
    <source>
        <dbReference type="Google" id="ProtNLM"/>
    </source>
</evidence>
<gene>
    <name evidence="1 3" type="ORF">BDZ99DRAFT_112779</name>
</gene>
<sequence>MGVVALVQGFKLDVAKLDEVLAAAGIPPTGRSQPFSQETSVVAELCKTKGADCEIRIFMPLKRGYSLSSYVFICFDWVYVHNARDIEGLLQKPVPAAFEAIRKSLQAESGISKYIVCNDDDTTWIPEELIARNTPPVHCGVCDAVFDNWTARFFHRRNQHGIDEDREPLPDC</sequence>
<dbReference type="RefSeq" id="XP_033572048.1">
    <property type="nucleotide sequence ID" value="XM_033712437.1"/>
</dbReference>